<reference evidence="1 2" key="1">
    <citation type="submission" date="2019-11" db="EMBL/GenBank/DDBJ databases">
        <title>Whole genome sequence of Haloferax sp. MBLA0076.</title>
        <authorList>
            <person name="Seo M.-J."/>
            <person name="Cho E.-S."/>
        </authorList>
    </citation>
    <scope>NUCLEOTIDE SEQUENCE [LARGE SCALE GENOMIC DNA]</scope>
    <source>
        <strain evidence="1 2">MBLA0076</strain>
    </source>
</reference>
<proteinExistence type="predicted"/>
<gene>
    <name evidence="1" type="ORF">GJR96_00595</name>
</gene>
<dbReference type="AlphaFoldDB" id="A0A6A8GE79"/>
<comment type="caution">
    <text evidence="1">The sequence shown here is derived from an EMBL/GenBank/DDBJ whole genome shotgun (WGS) entry which is preliminary data.</text>
</comment>
<sequence>MTAIFAMCLKDGAFIAADSLVRLPDGSTRDIQDTPEFSNSKITKVSEQLVLTSSGAVDTDFRLIESLKTNSPFDTVDEIGSEISKLTRRDHQRSLGDEENQQYDREQLDFLVQFGGIDPASGTGFVGNVVTRKTQNRDPYEPFISKEPGWRLAAGTNHDLITTVSDQVASNIKRQQGHIAPDRWASTSISEISKQSDNVSLPAHLVSITQSNGYYFDEYDTPQQKRNTPFDVTI</sequence>
<dbReference type="EMBL" id="WKJO01000001">
    <property type="protein sequence ID" value="MRX20457.1"/>
    <property type="molecule type" value="Genomic_DNA"/>
</dbReference>
<name>A0A6A8GE79_9EURY</name>
<organism evidence="1 2">
    <name type="scientific">Haloferax litoreum</name>
    <dbReference type="NCBI Taxonomy" id="2666140"/>
    <lineage>
        <taxon>Archaea</taxon>
        <taxon>Methanobacteriati</taxon>
        <taxon>Methanobacteriota</taxon>
        <taxon>Stenosarchaea group</taxon>
        <taxon>Halobacteria</taxon>
        <taxon>Halobacteriales</taxon>
        <taxon>Haloferacaceae</taxon>
        <taxon>Haloferax</taxon>
    </lineage>
</organism>
<evidence type="ECO:0000313" key="1">
    <source>
        <dbReference type="EMBL" id="MRX20457.1"/>
    </source>
</evidence>
<dbReference type="Proteomes" id="UP000439022">
    <property type="component" value="Unassembled WGS sequence"/>
</dbReference>
<accession>A0A6A8GE79</accession>
<keyword evidence="2" id="KW-1185">Reference proteome</keyword>
<dbReference type="RefSeq" id="WP_151161043.1">
    <property type="nucleotide sequence ID" value="NZ_WKJO01000001.1"/>
</dbReference>
<evidence type="ECO:0000313" key="2">
    <source>
        <dbReference type="Proteomes" id="UP000439022"/>
    </source>
</evidence>
<protein>
    <submittedName>
        <fullName evidence="1">Uncharacterized protein</fullName>
    </submittedName>
</protein>